<dbReference type="RefSeq" id="WP_101494057.1">
    <property type="nucleotide sequence ID" value="NZ_CP031003.1"/>
</dbReference>
<dbReference type="PANTHER" id="PTHR10353">
    <property type="entry name" value="GLYCOSYL HYDROLASE"/>
    <property type="match status" value="1"/>
</dbReference>
<reference evidence="5 6" key="1">
    <citation type="submission" date="2018-07" db="EMBL/GenBank/DDBJ databases">
        <title>Lactobacillus curvatus genome sequence.</title>
        <authorList>
            <person name="Prechtl R."/>
        </authorList>
    </citation>
    <scope>NUCLEOTIDE SEQUENCE [LARGE SCALE GENOMIC DNA]</scope>
    <source>
        <strain evidence="5 6">TMW 1.1928</strain>
    </source>
</reference>
<dbReference type="FunFam" id="3.20.20.80:FF:000004">
    <property type="entry name" value="Beta-glucosidase 6-phospho-beta-glucosidase"/>
    <property type="match status" value="1"/>
</dbReference>
<keyword evidence="3" id="KW-0326">Glycosidase</keyword>
<evidence type="ECO:0000256" key="1">
    <source>
        <dbReference type="ARBA" id="ARBA00010838"/>
    </source>
</evidence>
<dbReference type="PANTHER" id="PTHR10353:SF136">
    <property type="entry name" value="ARYL-PHOSPHO-BETA-D-GLUCOSIDASE BGLC"/>
    <property type="match status" value="1"/>
</dbReference>
<dbReference type="GO" id="GO:0005829">
    <property type="term" value="C:cytosol"/>
    <property type="evidence" value="ECO:0007669"/>
    <property type="project" value="TreeGrafter"/>
</dbReference>
<dbReference type="Pfam" id="PF00232">
    <property type="entry name" value="Glyco_hydro_1"/>
    <property type="match status" value="1"/>
</dbReference>
<proteinExistence type="inferred from homology"/>
<dbReference type="InterPro" id="IPR001360">
    <property type="entry name" value="Glyco_hydro_1"/>
</dbReference>
<accession>A0A385ABY5</accession>
<dbReference type="EMBL" id="CP031003">
    <property type="protein sequence ID" value="AXN35088.1"/>
    <property type="molecule type" value="Genomic_DNA"/>
</dbReference>
<dbReference type="GO" id="GO:0008422">
    <property type="term" value="F:beta-glucosidase activity"/>
    <property type="evidence" value="ECO:0007669"/>
    <property type="project" value="TreeGrafter"/>
</dbReference>
<dbReference type="PRINTS" id="PR00131">
    <property type="entry name" value="GLHYDRLASE1"/>
</dbReference>
<comment type="similarity">
    <text evidence="1 4">Belongs to the glycosyl hydrolase 1 family.</text>
</comment>
<evidence type="ECO:0000256" key="3">
    <source>
        <dbReference type="ARBA" id="ARBA00023295"/>
    </source>
</evidence>
<keyword evidence="2 5" id="KW-0378">Hydrolase</keyword>
<dbReference type="SUPFAM" id="SSF51445">
    <property type="entry name" value="(Trans)glycosidases"/>
    <property type="match status" value="1"/>
</dbReference>
<dbReference type="Gene3D" id="3.20.20.80">
    <property type="entry name" value="Glycosidases"/>
    <property type="match status" value="1"/>
</dbReference>
<evidence type="ECO:0000313" key="6">
    <source>
        <dbReference type="Proteomes" id="UP000257607"/>
    </source>
</evidence>
<dbReference type="Proteomes" id="UP000257607">
    <property type="component" value="Chromosome"/>
</dbReference>
<name>A0A385ABY5_LATCU</name>
<evidence type="ECO:0000256" key="4">
    <source>
        <dbReference type="RuleBase" id="RU003690"/>
    </source>
</evidence>
<dbReference type="GO" id="GO:0016052">
    <property type="term" value="P:carbohydrate catabolic process"/>
    <property type="evidence" value="ECO:0007669"/>
    <property type="project" value="TreeGrafter"/>
</dbReference>
<evidence type="ECO:0000256" key="2">
    <source>
        <dbReference type="ARBA" id="ARBA00022801"/>
    </source>
</evidence>
<sequence length="458" mass="52563">MMTLDKHFLWGNSVSSMQSEGAWDADGKGLSVYDVKPETADLSDWKVGIDEFHRYQEDIDLMQQMGMNCYRFQISWTRIFPNGDGEINLAGFDYYDRLISALLKAGIEPMICLYHFDMPLHLAEKYNGFSSRYVTQAFTKFAKAVIDRYGEQVKYWLSFNEQNGFFFEPGFDNTGFINGERDLLTLYTIANNTMVAHAEIANYLHAHYPNDQIGGMLAYQEFYPATSHPQDIFAARKASEFINQHFVDAFTKGRYSAEVLQYMQNHDLMSSIQPGDLALIASHHNDFLAFSYYYTVALDHTKLTPTTPPNYYMRDASVPNPYLESSEWGWQIDALGFRNVLTKLSNETGLPIFPIENGIGIREESLNHEMIQDDERIAYHRDHIQALKDAVDEDGAHVMGYLGWGLIDIPSSKGDMNKRYGVVYVNRTNHDLKDLARIPKASFYWLQKVIQSNGEQLD</sequence>
<protein>
    <submittedName>
        <fullName evidence="5">Glycoside hydrolase family 1 protein</fullName>
    </submittedName>
</protein>
<dbReference type="InterPro" id="IPR017853">
    <property type="entry name" value="GH"/>
</dbReference>
<organism evidence="5 6">
    <name type="scientific">Latilactobacillus curvatus</name>
    <name type="common">Lactobacillus curvatus</name>
    <dbReference type="NCBI Taxonomy" id="28038"/>
    <lineage>
        <taxon>Bacteria</taxon>
        <taxon>Bacillati</taxon>
        <taxon>Bacillota</taxon>
        <taxon>Bacilli</taxon>
        <taxon>Lactobacillales</taxon>
        <taxon>Lactobacillaceae</taxon>
        <taxon>Latilactobacillus</taxon>
    </lineage>
</organism>
<dbReference type="AlphaFoldDB" id="A0A385ABY5"/>
<evidence type="ECO:0000313" key="5">
    <source>
        <dbReference type="EMBL" id="AXN35088.1"/>
    </source>
</evidence>
<gene>
    <name evidence="5" type="ORF">DT351_01350</name>
</gene>